<protein>
    <recommendedName>
        <fullName evidence="5">GST N-terminal domain-containing protein</fullName>
    </recommendedName>
</protein>
<accession>A0A8K0SZ03</accession>
<dbReference type="Pfam" id="PF25907">
    <property type="entry name" value="DUF7962"/>
    <property type="match status" value="1"/>
</dbReference>
<dbReference type="SUPFAM" id="SSF52833">
    <property type="entry name" value="Thioredoxin-like"/>
    <property type="match status" value="1"/>
</dbReference>
<organism evidence="3 4">
    <name type="scientific">Stachybotrys elegans</name>
    <dbReference type="NCBI Taxonomy" id="80388"/>
    <lineage>
        <taxon>Eukaryota</taxon>
        <taxon>Fungi</taxon>
        <taxon>Dikarya</taxon>
        <taxon>Ascomycota</taxon>
        <taxon>Pezizomycotina</taxon>
        <taxon>Sordariomycetes</taxon>
        <taxon>Hypocreomycetidae</taxon>
        <taxon>Hypocreales</taxon>
        <taxon>Stachybotryaceae</taxon>
        <taxon>Stachybotrys</taxon>
    </lineage>
</organism>
<dbReference type="Gene3D" id="3.40.30.110">
    <property type="match status" value="2"/>
</dbReference>
<dbReference type="Proteomes" id="UP000813444">
    <property type="component" value="Unassembled WGS sequence"/>
</dbReference>
<gene>
    <name evidence="3" type="ORF">B0I35DRAFT_474709</name>
</gene>
<name>A0A8K0SZ03_9HYPO</name>
<dbReference type="CDD" id="cd00299">
    <property type="entry name" value="GST_C_family"/>
    <property type="match status" value="1"/>
</dbReference>
<evidence type="ECO:0008006" key="5">
    <source>
        <dbReference type="Google" id="ProtNLM"/>
    </source>
</evidence>
<dbReference type="EMBL" id="JAGPNK010000002">
    <property type="protein sequence ID" value="KAH7326004.1"/>
    <property type="molecule type" value="Genomic_DNA"/>
</dbReference>
<dbReference type="Pfam" id="PF13417">
    <property type="entry name" value="GST_N_3"/>
    <property type="match status" value="1"/>
</dbReference>
<keyword evidence="4" id="KW-1185">Reference proteome</keyword>
<evidence type="ECO:0000313" key="3">
    <source>
        <dbReference type="EMBL" id="KAH7326004.1"/>
    </source>
</evidence>
<dbReference type="InterPro" id="IPR004045">
    <property type="entry name" value="Glutathione_S-Trfase_N"/>
</dbReference>
<sequence>MAANNIVVYHYNYSPYARRLIWYLSLRGISYTQCMQPPMMPRPDLGRLGVRYRRIPVMTIGRDVYLDTQLQISKLEEMYPSVPRLGASSGEQKALQKLLSVLMIDAGAFQNGVQLLPTNLPLLKNEAYFKDRSDFIGAELSAESMNKRRPAAIVEMQRIFDFLETTLLADGRDWILNTEGPSLGDIEGVWALHWLTGIPGALPADKFSTSAYPRVFAWIQRFQSAVSASKKRLGQQATVTGEEAARAIEQSAYSGEEGIIDGEDAVVQALGLKKGDAIMVWPTDTGSSCKDVGRLVAINGEEVVLETQTAEGVALRIHAPRHGYRVARAAGDMRERL</sequence>
<dbReference type="InterPro" id="IPR036249">
    <property type="entry name" value="Thioredoxin-like_sf"/>
</dbReference>
<proteinExistence type="predicted"/>
<evidence type="ECO:0000313" key="4">
    <source>
        <dbReference type="Proteomes" id="UP000813444"/>
    </source>
</evidence>
<feature type="domain" description="DUF7962" evidence="2">
    <location>
        <begin position="113"/>
        <end position="231"/>
    </location>
</feature>
<comment type="caution">
    <text evidence="3">The sequence shown here is derived from an EMBL/GenBank/DDBJ whole genome shotgun (WGS) entry which is preliminary data.</text>
</comment>
<dbReference type="AlphaFoldDB" id="A0A8K0SZ03"/>
<dbReference type="InterPro" id="IPR036282">
    <property type="entry name" value="Glutathione-S-Trfase_C_sf"/>
</dbReference>
<dbReference type="InterPro" id="IPR058268">
    <property type="entry name" value="DUF7962"/>
</dbReference>
<dbReference type="OrthoDB" id="202840at2759"/>
<evidence type="ECO:0000259" key="2">
    <source>
        <dbReference type="Pfam" id="PF25907"/>
    </source>
</evidence>
<dbReference type="SUPFAM" id="SSF47616">
    <property type="entry name" value="GST C-terminal domain-like"/>
    <property type="match status" value="1"/>
</dbReference>
<reference evidence="3" key="1">
    <citation type="journal article" date="2021" name="Nat. Commun.">
        <title>Genetic determinants of endophytism in the Arabidopsis root mycobiome.</title>
        <authorList>
            <person name="Mesny F."/>
            <person name="Miyauchi S."/>
            <person name="Thiergart T."/>
            <person name="Pickel B."/>
            <person name="Atanasova L."/>
            <person name="Karlsson M."/>
            <person name="Huettel B."/>
            <person name="Barry K.W."/>
            <person name="Haridas S."/>
            <person name="Chen C."/>
            <person name="Bauer D."/>
            <person name="Andreopoulos W."/>
            <person name="Pangilinan J."/>
            <person name="LaButti K."/>
            <person name="Riley R."/>
            <person name="Lipzen A."/>
            <person name="Clum A."/>
            <person name="Drula E."/>
            <person name="Henrissat B."/>
            <person name="Kohler A."/>
            <person name="Grigoriev I.V."/>
            <person name="Martin F.M."/>
            <person name="Hacquard S."/>
        </authorList>
    </citation>
    <scope>NUCLEOTIDE SEQUENCE</scope>
    <source>
        <strain evidence="3">MPI-CAGE-CH-0235</strain>
    </source>
</reference>
<evidence type="ECO:0000259" key="1">
    <source>
        <dbReference type="Pfam" id="PF13417"/>
    </source>
</evidence>
<feature type="domain" description="GST N-terminal" evidence="1">
    <location>
        <begin position="9"/>
        <end position="81"/>
    </location>
</feature>